<dbReference type="Gramene" id="ONK75731">
    <property type="protein sequence ID" value="ONK75731"/>
    <property type="gene ID" value="A4U43_C03F19950"/>
</dbReference>
<keyword evidence="2" id="KW-1185">Reference proteome</keyword>
<dbReference type="InterPro" id="IPR011989">
    <property type="entry name" value="ARM-like"/>
</dbReference>
<dbReference type="GO" id="GO:0019888">
    <property type="term" value="F:protein phosphatase regulator activity"/>
    <property type="evidence" value="ECO:0007669"/>
    <property type="project" value="InterPro"/>
</dbReference>
<dbReference type="Gene3D" id="1.25.10.10">
    <property type="entry name" value="Leucine-rich Repeat Variant"/>
    <property type="match status" value="1"/>
</dbReference>
<sequence length="177" mass="20702">MYESVGVYHQQLSYCITQFVEKDYKLADTVIRGLLKYWPVTNCSKEVLFLGELEEVLEATQQADRRSFRNVAERSLFLWNNDHIVGLIAQNRSVILPIIFEALEKNIQSHWNQAVHGLTANVRKMFLEMDGELFDECQKQYIEKESKAKALEEQREMAWRRLEAAAVEANCKLEEEL</sequence>
<protein>
    <submittedName>
        <fullName evidence="1">Uncharacterized protein</fullName>
    </submittedName>
</protein>
<dbReference type="EMBL" id="CM007383">
    <property type="protein sequence ID" value="ONK75731.1"/>
    <property type="molecule type" value="Genomic_DNA"/>
</dbReference>
<organism evidence="1 2">
    <name type="scientific">Asparagus officinalis</name>
    <name type="common">Garden asparagus</name>
    <dbReference type="NCBI Taxonomy" id="4686"/>
    <lineage>
        <taxon>Eukaryota</taxon>
        <taxon>Viridiplantae</taxon>
        <taxon>Streptophyta</taxon>
        <taxon>Embryophyta</taxon>
        <taxon>Tracheophyta</taxon>
        <taxon>Spermatophyta</taxon>
        <taxon>Magnoliopsida</taxon>
        <taxon>Liliopsida</taxon>
        <taxon>Asparagales</taxon>
        <taxon>Asparagaceae</taxon>
        <taxon>Asparagoideae</taxon>
        <taxon>Asparagus</taxon>
    </lineage>
</organism>
<accession>A0A5P1FGI0</accession>
<dbReference type="GO" id="GO:0007165">
    <property type="term" value="P:signal transduction"/>
    <property type="evidence" value="ECO:0007669"/>
    <property type="project" value="InterPro"/>
</dbReference>
<reference evidence="2" key="1">
    <citation type="journal article" date="2017" name="Nat. Commun.">
        <title>The asparagus genome sheds light on the origin and evolution of a young Y chromosome.</title>
        <authorList>
            <person name="Harkess A."/>
            <person name="Zhou J."/>
            <person name="Xu C."/>
            <person name="Bowers J.E."/>
            <person name="Van der Hulst R."/>
            <person name="Ayyampalayam S."/>
            <person name="Mercati F."/>
            <person name="Riccardi P."/>
            <person name="McKain M.R."/>
            <person name="Kakrana A."/>
            <person name="Tang H."/>
            <person name="Ray J."/>
            <person name="Groenendijk J."/>
            <person name="Arikit S."/>
            <person name="Mathioni S.M."/>
            <person name="Nakano M."/>
            <person name="Shan H."/>
            <person name="Telgmann-Rauber A."/>
            <person name="Kanno A."/>
            <person name="Yue Z."/>
            <person name="Chen H."/>
            <person name="Li W."/>
            <person name="Chen Y."/>
            <person name="Xu X."/>
            <person name="Zhang Y."/>
            <person name="Luo S."/>
            <person name="Chen H."/>
            <person name="Gao J."/>
            <person name="Mao Z."/>
            <person name="Pires J.C."/>
            <person name="Luo M."/>
            <person name="Kudrna D."/>
            <person name="Wing R.A."/>
            <person name="Meyers B.C."/>
            <person name="Yi K."/>
            <person name="Kong H."/>
            <person name="Lavrijsen P."/>
            <person name="Sunseri F."/>
            <person name="Falavigna A."/>
            <person name="Ye Y."/>
            <person name="Leebens-Mack J.H."/>
            <person name="Chen G."/>
        </authorList>
    </citation>
    <scope>NUCLEOTIDE SEQUENCE [LARGE SCALE GENOMIC DNA]</scope>
    <source>
        <strain evidence="2">cv. DH0086</strain>
    </source>
</reference>
<dbReference type="AlphaFoldDB" id="A0A5P1FGI0"/>
<evidence type="ECO:0000313" key="2">
    <source>
        <dbReference type="Proteomes" id="UP000243459"/>
    </source>
</evidence>
<dbReference type="PANTHER" id="PTHR10257">
    <property type="entry name" value="SERINE/THREONINE PROTEIN PHOSPHATASE 2A PP2A REGULATORY SUBUNIT B"/>
    <property type="match status" value="1"/>
</dbReference>
<dbReference type="GO" id="GO:0000159">
    <property type="term" value="C:protein phosphatase type 2A complex"/>
    <property type="evidence" value="ECO:0007669"/>
    <property type="project" value="InterPro"/>
</dbReference>
<name>A0A5P1FGI0_ASPOF</name>
<dbReference type="Proteomes" id="UP000243459">
    <property type="component" value="Chromosome 3"/>
</dbReference>
<dbReference type="InterPro" id="IPR002554">
    <property type="entry name" value="PP2A_B56"/>
</dbReference>
<dbReference type="InterPro" id="IPR016024">
    <property type="entry name" value="ARM-type_fold"/>
</dbReference>
<dbReference type="OMA" id="WKNDHIV"/>
<dbReference type="PANTHER" id="PTHR10257:SF3">
    <property type="entry name" value="SERINE_THREONINE-PROTEIN PHOSPHATASE 2A 56 KDA REGULATORY SUBUNIT GAMMA ISOFORM"/>
    <property type="match status" value="1"/>
</dbReference>
<gene>
    <name evidence="1" type="ORF">A4U43_C03F19950</name>
</gene>
<proteinExistence type="predicted"/>
<dbReference type="SUPFAM" id="SSF48371">
    <property type="entry name" value="ARM repeat"/>
    <property type="match status" value="1"/>
</dbReference>
<dbReference type="Pfam" id="PF01603">
    <property type="entry name" value="B56"/>
    <property type="match status" value="1"/>
</dbReference>
<evidence type="ECO:0000313" key="1">
    <source>
        <dbReference type="EMBL" id="ONK75731.1"/>
    </source>
</evidence>